<dbReference type="Proteomes" id="UP000438914">
    <property type="component" value="Unassembled WGS sequence"/>
</dbReference>
<accession>A0A7K0KHY8</accession>
<dbReference type="EMBL" id="VUNG01000041">
    <property type="protein sequence ID" value="MST85546.1"/>
    <property type="molecule type" value="Genomic_DNA"/>
</dbReference>
<evidence type="ECO:0000313" key="2">
    <source>
        <dbReference type="Proteomes" id="UP000438914"/>
    </source>
</evidence>
<organism evidence="1 2">
    <name type="scientific">Hallella mizrahii</name>
    <dbReference type="NCBI Taxonomy" id="2606637"/>
    <lineage>
        <taxon>Bacteria</taxon>
        <taxon>Pseudomonadati</taxon>
        <taxon>Bacteroidota</taxon>
        <taxon>Bacteroidia</taxon>
        <taxon>Bacteroidales</taxon>
        <taxon>Prevotellaceae</taxon>
        <taxon>Hallella</taxon>
    </lineage>
</organism>
<dbReference type="RefSeq" id="WP_154535130.1">
    <property type="nucleotide sequence ID" value="NZ_VUNG01000041.1"/>
</dbReference>
<gene>
    <name evidence="1" type="ORF">FYJ73_12860</name>
</gene>
<reference evidence="1 2" key="1">
    <citation type="submission" date="2019-08" db="EMBL/GenBank/DDBJ databases">
        <title>In-depth cultivation of the pig gut microbiome towards novel bacterial diversity and tailored functional studies.</title>
        <authorList>
            <person name="Wylensek D."/>
            <person name="Hitch T.C.A."/>
            <person name="Clavel T."/>
        </authorList>
    </citation>
    <scope>NUCLEOTIDE SEQUENCE [LARGE SCALE GENOMIC DNA]</scope>
    <source>
        <strain evidence="1 2">LKV-178-WT-2A</strain>
    </source>
</reference>
<dbReference type="AlphaFoldDB" id="A0A7K0KHY8"/>
<name>A0A7K0KHY8_9BACT</name>
<comment type="caution">
    <text evidence="1">The sequence shown here is derived from an EMBL/GenBank/DDBJ whole genome shotgun (WGS) entry which is preliminary data.</text>
</comment>
<dbReference type="InterPro" id="IPR009241">
    <property type="entry name" value="HigB-like"/>
</dbReference>
<evidence type="ECO:0000313" key="1">
    <source>
        <dbReference type="EMBL" id="MST85546.1"/>
    </source>
</evidence>
<protein>
    <submittedName>
        <fullName evidence="1">Type II toxin-antitoxin system RelE/ParE family toxin</fullName>
    </submittedName>
</protein>
<dbReference type="Pfam" id="PF05973">
    <property type="entry name" value="Gp49"/>
    <property type="match status" value="1"/>
</dbReference>
<keyword evidence="2" id="KW-1185">Reference proteome</keyword>
<sequence length="118" mass="14367">MKEQEKIRTILFYKNYFKEFYIEQPEAVRRKINYSMSLVETQRIVPKKFFKLLDGTDGIYEIRTEYEKNIYRILCCMDKGAVVVLFQGFQKKTQKTPLQEIKKAEKLKKEYFENKEEL</sequence>
<proteinExistence type="predicted"/>